<proteinExistence type="predicted"/>
<evidence type="ECO:0000256" key="1">
    <source>
        <dbReference type="SAM" id="MobiDB-lite"/>
    </source>
</evidence>
<accession>A0A9N8E8S3</accession>
<protein>
    <submittedName>
        <fullName evidence="2">Uncharacterized protein</fullName>
    </submittedName>
</protein>
<dbReference type="AlphaFoldDB" id="A0A9N8E8S3"/>
<evidence type="ECO:0000313" key="3">
    <source>
        <dbReference type="Proteomes" id="UP001153069"/>
    </source>
</evidence>
<name>A0A9N8E8S3_9STRA</name>
<comment type="caution">
    <text evidence="2">The sequence shown here is derived from an EMBL/GenBank/DDBJ whole genome shotgun (WGS) entry which is preliminary data.</text>
</comment>
<organism evidence="2 3">
    <name type="scientific">Seminavis robusta</name>
    <dbReference type="NCBI Taxonomy" id="568900"/>
    <lineage>
        <taxon>Eukaryota</taxon>
        <taxon>Sar</taxon>
        <taxon>Stramenopiles</taxon>
        <taxon>Ochrophyta</taxon>
        <taxon>Bacillariophyta</taxon>
        <taxon>Bacillariophyceae</taxon>
        <taxon>Bacillariophycidae</taxon>
        <taxon>Naviculales</taxon>
        <taxon>Naviculaceae</taxon>
        <taxon>Seminavis</taxon>
    </lineage>
</organism>
<sequence length="553" mass="61880">MASAGGITYSSSSSAGTDSAEADDGWRSSWSACHYKTCLSRSSLVACPEQVQEFTINSINNQGNDKSKILWSMPQQGEVTIWTYASPSREHDSGESMERHNAMMESLVANHLVSLETEQEDAVKDKTSFDTPTSPMKQQDSSGGVMQYVTSALSPIAGLFSPSRPTMSSFYDEEDDALKDWSDFAKALEEEEDDARQPPKIDNTGTTSTVAWQDPILNIPLTVECFLCLQEAVEQSLQAEPTRDQGFPLMLARWRSATNTTTEHSETPTCWMDWVQAVGNLNNRHPPHTLLTRLSETQIDFLLDCLVSTGKITLIHHDDEELVAFMPKQQQQQQMYLEFLASWYKISRAVQGVEHQREQWAQKSQQWARRALEERQSSSSQQAGLVSFKLHKQYQKHLEETEGTLLSLEQAQHAMETSWHQQQLVDALKTSNLTLQQQQQQQMGEQVGNVMETYRNELELLGTMQTSWASSVHPSTELDEEDLMAELVGLSLPHDGQGTLFQQGNPNKQGLLSSTSTPMNSSICVHPLGTTKENILVASKGEERRAKQALVAD</sequence>
<reference evidence="2" key="1">
    <citation type="submission" date="2020-06" db="EMBL/GenBank/DDBJ databases">
        <authorList>
            <consortium name="Plant Systems Biology data submission"/>
        </authorList>
    </citation>
    <scope>NUCLEOTIDE SEQUENCE</scope>
    <source>
        <strain evidence="2">D6</strain>
    </source>
</reference>
<dbReference type="EMBL" id="CAICTM010000748">
    <property type="protein sequence ID" value="CAB9515940.1"/>
    <property type="molecule type" value="Genomic_DNA"/>
</dbReference>
<keyword evidence="3" id="KW-1185">Reference proteome</keyword>
<dbReference type="Proteomes" id="UP001153069">
    <property type="component" value="Unassembled WGS sequence"/>
</dbReference>
<feature type="region of interest" description="Disordered" evidence="1">
    <location>
        <begin position="123"/>
        <end position="143"/>
    </location>
</feature>
<dbReference type="Pfam" id="PF03357">
    <property type="entry name" value="Snf7"/>
    <property type="match status" value="1"/>
</dbReference>
<feature type="compositionally biased region" description="Low complexity" evidence="1">
    <location>
        <begin position="1"/>
        <end position="19"/>
    </location>
</feature>
<feature type="compositionally biased region" description="Polar residues" evidence="1">
    <location>
        <begin position="129"/>
        <end position="143"/>
    </location>
</feature>
<dbReference type="InterPro" id="IPR005024">
    <property type="entry name" value="Snf7_fam"/>
</dbReference>
<dbReference type="GO" id="GO:0007034">
    <property type="term" value="P:vacuolar transport"/>
    <property type="evidence" value="ECO:0007669"/>
    <property type="project" value="InterPro"/>
</dbReference>
<gene>
    <name evidence="2" type="ORF">SEMRO_749_G196820.1</name>
</gene>
<feature type="region of interest" description="Disordered" evidence="1">
    <location>
        <begin position="1"/>
        <end position="25"/>
    </location>
</feature>
<evidence type="ECO:0000313" key="2">
    <source>
        <dbReference type="EMBL" id="CAB9515940.1"/>
    </source>
</evidence>